<dbReference type="PROSITE" id="PS50994">
    <property type="entry name" value="INTEGRASE"/>
    <property type="match status" value="1"/>
</dbReference>
<reference evidence="2 3" key="1">
    <citation type="submission" date="2018-06" db="EMBL/GenBank/DDBJ databases">
        <title>Genomic Encyclopedia of Archaeal and Bacterial Type Strains, Phase II (KMG-II): from individual species to whole genera.</title>
        <authorList>
            <person name="Goeker M."/>
        </authorList>
    </citation>
    <scope>NUCLEOTIDE SEQUENCE [LARGE SCALE GENOMIC DNA]</scope>
    <source>
        <strain evidence="2 3">ATCC BAA-1881</strain>
    </source>
</reference>
<accession>A0A326TXH7</accession>
<organism evidence="2 3">
    <name type="scientific">Thermosporothrix hazakensis</name>
    <dbReference type="NCBI Taxonomy" id="644383"/>
    <lineage>
        <taxon>Bacteria</taxon>
        <taxon>Bacillati</taxon>
        <taxon>Chloroflexota</taxon>
        <taxon>Ktedonobacteria</taxon>
        <taxon>Ktedonobacterales</taxon>
        <taxon>Thermosporotrichaceae</taxon>
        <taxon>Thermosporothrix</taxon>
    </lineage>
</organism>
<name>A0A326TXH7_THEHA</name>
<dbReference type="Proteomes" id="UP000248806">
    <property type="component" value="Unassembled WGS sequence"/>
</dbReference>
<dbReference type="AlphaFoldDB" id="A0A326TXH7"/>
<feature type="domain" description="Integrase catalytic" evidence="1">
    <location>
        <begin position="1"/>
        <end position="108"/>
    </location>
</feature>
<evidence type="ECO:0000259" key="1">
    <source>
        <dbReference type="PROSITE" id="PS50994"/>
    </source>
</evidence>
<sequence>MDLKDASVPPSDADEKRQHVVEVLNFVDAGTSILLEAVMRDDFRAETAFEAGGAFLQRDGCPRLLTFDRDPRWVGSASTRDVPSPLWRFLQCVGITPHVIPPQRPDQQ</sequence>
<dbReference type="OrthoDB" id="156043at2"/>
<protein>
    <recommendedName>
        <fullName evidence="1">Integrase catalytic domain-containing protein</fullName>
    </recommendedName>
</protein>
<evidence type="ECO:0000313" key="2">
    <source>
        <dbReference type="EMBL" id="PZW21114.1"/>
    </source>
</evidence>
<comment type="caution">
    <text evidence="2">The sequence shown here is derived from an EMBL/GenBank/DDBJ whole genome shotgun (WGS) entry which is preliminary data.</text>
</comment>
<dbReference type="EMBL" id="QKUF01000036">
    <property type="protein sequence ID" value="PZW21114.1"/>
    <property type="molecule type" value="Genomic_DNA"/>
</dbReference>
<dbReference type="GO" id="GO:0015074">
    <property type="term" value="P:DNA integration"/>
    <property type="evidence" value="ECO:0007669"/>
    <property type="project" value="InterPro"/>
</dbReference>
<evidence type="ECO:0000313" key="3">
    <source>
        <dbReference type="Proteomes" id="UP000248806"/>
    </source>
</evidence>
<keyword evidence="3" id="KW-1185">Reference proteome</keyword>
<dbReference type="InterPro" id="IPR001584">
    <property type="entry name" value="Integrase_cat-core"/>
</dbReference>
<gene>
    <name evidence="2" type="ORF">EI42_05650</name>
</gene>
<proteinExistence type="predicted"/>
<dbReference type="RefSeq" id="WP_111325888.1">
    <property type="nucleotide sequence ID" value="NZ_BIFX01000002.1"/>
</dbReference>